<protein>
    <submittedName>
        <fullName evidence="2">Uncharacterized protein</fullName>
    </submittedName>
</protein>
<dbReference type="EMBL" id="JANPWB010000006">
    <property type="protein sequence ID" value="KAJ1179181.1"/>
    <property type="molecule type" value="Genomic_DNA"/>
</dbReference>
<comment type="caution">
    <text evidence="2">The sequence shown here is derived from an EMBL/GenBank/DDBJ whole genome shotgun (WGS) entry which is preliminary data.</text>
</comment>
<feature type="compositionally biased region" description="Low complexity" evidence="1">
    <location>
        <begin position="117"/>
        <end position="130"/>
    </location>
</feature>
<organism evidence="2 3">
    <name type="scientific">Pleurodeles waltl</name>
    <name type="common">Iberian ribbed newt</name>
    <dbReference type="NCBI Taxonomy" id="8319"/>
    <lineage>
        <taxon>Eukaryota</taxon>
        <taxon>Metazoa</taxon>
        <taxon>Chordata</taxon>
        <taxon>Craniata</taxon>
        <taxon>Vertebrata</taxon>
        <taxon>Euteleostomi</taxon>
        <taxon>Amphibia</taxon>
        <taxon>Batrachia</taxon>
        <taxon>Caudata</taxon>
        <taxon>Salamandroidea</taxon>
        <taxon>Salamandridae</taxon>
        <taxon>Pleurodelinae</taxon>
        <taxon>Pleurodeles</taxon>
    </lineage>
</organism>
<reference evidence="2" key="1">
    <citation type="journal article" date="2022" name="bioRxiv">
        <title>Sequencing and chromosome-scale assembly of the giantPleurodeles waltlgenome.</title>
        <authorList>
            <person name="Brown T."/>
            <person name="Elewa A."/>
            <person name="Iarovenko S."/>
            <person name="Subramanian E."/>
            <person name="Araus A.J."/>
            <person name="Petzold A."/>
            <person name="Susuki M."/>
            <person name="Suzuki K.-i.T."/>
            <person name="Hayashi T."/>
            <person name="Toyoda A."/>
            <person name="Oliveira C."/>
            <person name="Osipova E."/>
            <person name="Leigh N.D."/>
            <person name="Simon A."/>
            <person name="Yun M.H."/>
        </authorList>
    </citation>
    <scope>NUCLEOTIDE SEQUENCE</scope>
    <source>
        <strain evidence="2">20211129_DDA</strain>
        <tissue evidence="2">Liver</tissue>
    </source>
</reference>
<evidence type="ECO:0000256" key="1">
    <source>
        <dbReference type="SAM" id="MobiDB-lite"/>
    </source>
</evidence>
<dbReference type="AlphaFoldDB" id="A0AAV7TSE0"/>
<feature type="region of interest" description="Disordered" evidence="1">
    <location>
        <begin position="65"/>
        <end position="85"/>
    </location>
</feature>
<sequence>MAHSYSYEDEEYFGDEPPFFDETLAGALDNTVQLSINKALEKALGPLTLHFESFARQEGWLPPIASSEEALSDQPSTSKGKAKTKSWAHSDIFRKLASSIQKEHGYSSSQAQGAYGSDSDQSSSKSSSGSDSEEDLGTRLGAGKRKKSESTKAPPTKAPKVLTFSPEEIVHPRSSSWVPPPEVAEYLQKHIRAGFDKDVRARLRAECPRPELEGKVTDTPDVDPTMVTFLKKWAKDPKKGLDRAWRSCQDKLLDLSGPLAKILEMAYVAKESQSPIDPDILRCGRCFPRPEAFVDGQGFHRSVNLLARCPGSRRGDGGPAGVRPEEERRARIVRAAASCFRGQGGGPCGPVEERPGLGLAWCCAVASRCAAVWRHAPRVRGLPALEVADRRWSRPNLEEDGGGPRAVEPLRCRGPRALQAGETPCEAGDPPFMAS</sequence>
<keyword evidence="3" id="KW-1185">Reference proteome</keyword>
<evidence type="ECO:0000313" key="2">
    <source>
        <dbReference type="EMBL" id="KAJ1179181.1"/>
    </source>
</evidence>
<accession>A0AAV7TSE0</accession>
<name>A0AAV7TSE0_PLEWA</name>
<feature type="region of interest" description="Disordered" evidence="1">
    <location>
        <begin position="103"/>
        <end position="164"/>
    </location>
</feature>
<dbReference type="Proteomes" id="UP001066276">
    <property type="component" value="Chromosome 3_2"/>
</dbReference>
<proteinExistence type="predicted"/>
<evidence type="ECO:0000313" key="3">
    <source>
        <dbReference type="Proteomes" id="UP001066276"/>
    </source>
</evidence>
<gene>
    <name evidence="2" type="ORF">NDU88_004417</name>
</gene>